<proteinExistence type="inferred from homology"/>
<dbReference type="InterPro" id="IPR015919">
    <property type="entry name" value="Cadherin-like_sf"/>
</dbReference>
<reference evidence="7 8" key="1">
    <citation type="submission" date="2018-05" db="EMBL/GenBank/DDBJ databases">
        <title>Vibrio limimaris sp. nov., isolated from marine sediment.</title>
        <authorList>
            <person name="Li C.-M."/>
        </authorList>
    </citation>
    <scope>NUCLEOTIDE SEQUENCE [LARGE SCALE GENOMIC DNA]</scope>
    <source>
        <strain evidence="7 8">E4404</strain>
    </source>
</reference>
<evidence type="ECO:0000313" key="7">
    <source>
        <dbReference type="EMBL" id="PWI33305.1"/>
    </source>
</evidence>
<dbReference type="InterPro" id="IPR006644">
    <property type="entry name" value="Cadg"/>
</dbReference>
<dbReference type="InterPro" id="IPR053784">
    <property type="entry name" value="Choice_anch_U_dom"/>
</dbReference>
<dbReference type="OrthoDB" id="5832782at2"/>
<dbReference type="GO" id="GO:0009279">
    <property type="term" value="C:cell outer membrane"/>
    <property type="evidence" value="ECO:0007669"/>
    <property type="project" value="InterPro"/>
</dbReference>
<keyword evidence="3" id="KW-0626">Porin</keyword>
<feature type="region of interest" description="Disordered" evidence="4">
    <location>
        <begin position="829"/>
        <end position="851"/>
    </location>
</feature>
<dbReference type="InterPro" id="IPR013783">
    <property type="entry name" value="Ig-like_fold"/>
</dbReference>
<dbReference type="FunFam" id="2.60.40.10:FF:002543">
    <property type="match status" value="4"/>
</dbReference>
<evidence type="ECO:0000256" key="4">
    <source>
        <dbReference type="SAM" id="MobiDB-lite"/>
    </source>
</evidence>
<dbReference type="InterPro" id="IPR032812">
    <property type="entry name" value="SbsA_Ig"/>
</dbReference>
<dbReference type="Pfam" id="PF17963">
    <property type="entry name" value="Big_9"/>
    <property type="match status" value="2"/>
</dbReference>
<keyword evidence="3" id="KW-0812">Transmembrane</keyword>
<keyword evidence="8" id="KW-1185">Reference proteome</keyword>
<keyword evidence="2 5" id="KW-0732">Signal</keyword>
<organism evidence="7 8">
    <name type="scientific">Vibrio albus</name>
    <dbReference type="NCBI Taxonomy" id="2200953"/>
    <lineage>
        <taxon>Bacteria</taxon>
        <taxon>Pseudomonadati</taxon>
        <taxon>Pseudomonadota</taxon>
        <taxon>Gammaproteobacteria</taxon>
        <taxon>Vibrionales</taxon>
        <taxon>Vibrionaceae</taxon>
        <taxon>Vibrio</taxon>
    </lineage>
</organism>
<dbReference type="Gene3D" id="2.60.40.2030">
    <property type="match status" value="2"/>
</dbReference>
<dbReference type="GO" id="GO:0005509">
    <property type="term" value="F:calcium ion binding"/>
    <property type="evidence" value="ECO:0007669"/>
    <property type="project" value="InterPro"/>
</dbReference>
<dbReference type="InterPro" id="IPR011250">
    <property type="entry name" value="OMP/PagP_B-barrel"/>
</dbReference>
<dbReference type="Gene3D" id="2.40.160.20">
    <property type="match status" value="1"/>
</dbReference>
<dbReference type="GO" id="GO:0046930">
    <property type="term" value="C:pore complex"/>
    <property type="evidence" value="ECO:0007669"/>
    <property type="project" value="UniProtKB-KW"/>
</dbReference>
<dbReference type="Gene3D" id="2.60.40.10">
    <property type="entry name" value="Immunoglobulins"/>
    <property type="match status" value="5"/>
</dbReference>
<dbReference type="SUPFAM" id="SSF141072">
    <property type="entry name" value="CalX-like"/>
    <property type="match status" value="2"/>
</dbReference>
<feature type="chain" id="PRO_5015749787" description="Dystroglycan-type cadherin-like domain-containing protein" evidence="5">
    <location>
        <begin position="29"/>
        <end position="3317"/>
    </location>
</feature>
<dbReference type="Pfam" id="PF13205">
    <property type="entry name" value="Big_5"/>
    <property type="match status" value="1"/>
</dbReference>
<feature type="domain" description="Dystroglycan-type cadherin-like" evidence="6">
    <location>
        <begin position="2240"/>
        <end position="2332"/>
    </location>
</feature>
<feature type="domain" description="Dystroglycan-type cadherin-like" evidence="6">
    <location>
        <begin position="2053"/>
        <end position="2146"/>
    </location>
</feature>
<feature type="region of interest" description="Disordered" evidence="4">
    <location>
        <begin position="210"/>
        <end position="232"/>
    </location>
</feature>
<comment type="similarity">
    <text evidence="1">Belongs to the outer membrane OOP (TC 1.B.6) superfamily. OmpA family.</text>
</comment>
<dbReference type="PANTHER" id="PTHR34720">
    <property type="entry name" value="MICROCYSTIN DEPENDENT PROTEIN"/>
    <property type="match status" value="1"/>
</dbReference>
<keyword evidence="3" id="KW-0406">Ion transport</keyword>
<sequence>MKKKNKRNNKLAKGALPLLAALGGNAVASQLPGSISSGSRRFSRTAAVAVKDKATSETNILVEQVSDTEPAKRSAFSAFGSPKLGKPQESKPQSNRRLLNYLATNSLLKPQQAVSAEISGSTDGRKVFLSGYCTYSDIRYSSITQGSCVGSYHWHDTSTPSNSVPTNITLDSTTINDSATGSGAVVGVLGTTDADDGDTHTYALVSNGASGSGSCGSSGDDDNASFQVDNTNDDLETSGSLTAGSYNVCVQTHDGTDSYQKTFTITVNDATAPSYENSTPSLSSINLSGATLSADLNEEGTVYYVVIADGATAPSVSQVKNGQDSTGSSALVSGNFTTSGTTGSDSFSGLTASTAYDIYVVAQDDEGTPNVQTSVTLVNLTTASPDSDGDLTASAGVTEPVALNTTVDTVGEAVDLFDFTLSDSGTSDGLAMAISQIVVNVSGTATDTVRDQITYRLNGNDASNVAGVYNAAADTITFSGLSISIADGASETYTINGYFNDNSGLTEDQTIILSVDGDTDVTTSGSGTQMGATSAVTNSTGTTIEIDATQLVFTTQPSGSVSGSALTTQPVVTAQDAFGNTDVDFTETVTLTEASAGSLSSNTATASSGVATFSGLTYTATADQQSFTLTANDEDGTGTDLSTVDANAVTADVIATKLVFDTQLSPLSVNDGEATSLTTVPVVSAKDADDLVDTGYSTGITLAEVNGAGSATMTGTGDTDGNGATVTITPSSGAATFTGMALTYTASGSSDETFNLQASSGALTTANSSQMTALVDSTAPTFDATPSLSSVSASGATLSVDLDEEGIAYYVVVADGATAPTAAQVKAGQDSTGSAATASGSITTSGTTGSTTISGLEDGTSYDVYVVAQDSVANLQTSPTQLNLTTTDTSPDVTSITVSGSPAANASSVGFVVTFGDDVSGISADDFTAKLDGNTDSGLSVTGVSATSGSSVTVTVSVTNVEGAVRLDLNSSNDIVDESSTNPVAFTSGSTHTADTVAPTVTSIVRKTPVDESTNADSLIWTVSFSESVSNIGTADFSVSGTTATVSSVSAASGSSVDVTVSGGDLADYNGAVALSIAAGNDLKDGGDNALSSTTPTGTTESYTLDNTDPTFVSVADSGDSYYKAGETITFDVNLGETGLTVTANLSVLDSDLGTAVALTDDGDGTYSLTTSALNAGGNMQEGAITVTFTATDSVTNSATDSSLSLNLDKTAPTFDSSNSTPNDNATKVTVGDNIVLDFSESINLVSGQTITLVDVTNSTTRETFTATSATAATGDQGGSASLSSDKVTLNPGSDLLAGTQYAVQIASTAVEDLAGNNFAGISDNTTFNFTTAPTLAISVDSSEISEMSGSATYTVTLQDGNGNAFTATETISVEIALAGTATLDTDYSVTGLGSSDEVTIASGSSSATFTVTATDDATDDDAETITATLNSVLSGTASISSSNSESVTINENNPPVFSNLDATPSYTEDGSAVVIDNDVTVSDTELDALNSGSGNYDGASLTIARSGGANSNDVFANNGLLSALTEGGDLIYNGTTVGTVTTNSNGTLTLTFNSNATTALVNSVMQNITYANSANEPASSVVLNFTFNDGTEDSSGTNQVTASVSASNDAPTLTAIAANPTFTEGGSTATVFTGSAVSTVEAGQTLSGLVLTVSNVTDTGSEILTVDGSAITLDNGQSGSTNSLTYVVSVSANTATVTLTGGSFSEADFQTLIDSISYQNNSDDPTTDSSRVVTITSLTDSGSENATATVSIASTVTLTPVNDEPTLSATAANPTFTEDGDAVALFSNSSADTIESGQTFASLTLTVTNVADSGNEVLNIDGTAVVLDDSESGTTTTNSLTYTVSVSSTTATLTLTAGSLTTSELQTLIDSISYQNNSDNPTTDSERVVTITSLTDSGSNTGDNDNVNDALSVTSTVSLTAENDTPVVSNLPSGFSVTEDISSNLDLTAISLSDAEDDSVSVVLSVGSGVLTVSGGDGSANGVTVSGSGTSSVTASGSVADLNSWFATANILGFTTDSNQVANVTLTVTPSDTETGSAVSSVLTVTAVNDTPVISGTPSTTVAEDSTYSFTPSASDVDAGDSLTFSITNKPSWASFNTSTGALTGTPTNDDVGTTSNIVISVSDGTASDSLSAFSLTVTNVNDAPVISGTPSTTVAEDSAYSFTPTASDVDAGDSLTFSITNKPSWASFNTSTGALTGTPTNDDVGTTSNIVISVSDGTASDSLSAFSLTVTNVNDAPVISGTPSTTVAEDSAYSFTPTVSDVDTGDSLTFSITNKPSWASFNTSTGALTGTPTNDDVGTTSNIVISVSDGTASDSLSAFSLTVTNVNDAPVISGTPSTTVAEDSTYSFTPSASDVDTGDSLTFSITNKPSWASFNTSTGALTGTPTNDDVGITSNIVISVSDGTASDSLSAFSLTVTNVNDAPIVVDDSFEFTVTEDGIYTLDVLSNDTDVDDDTLQLEWVTTDAGSATIQDGQIALVTDTLGTVNLKYGVSDGNEGSDTGQVTVVISPDAAVAPEITAPNDVEVDATGLFTKVNLGVATAVDSSGNALPVSLVDQQTFFQPGEHTVYWSTEDTNGNKATASQQVVVHPLISIGKDATTTEGSNHSVNVFLNGEAPAYPVTIPYTVGGTSDGSDHDLVGGQVTISSGTQGTIAFSVLEDSVSEGDETLVITLDDSLNLGSKSSYTLTISEENVAPEVSVAITQGGDARSVVESSGGTVTVTATVTDANVGDTHTYQWINDNSELANISLNENEFAFDPSTLTSGVYKLQLVVTDSGSASVTSNIYLSVVGQLATLDGTDSDGDLIPDDQEGFGDSDDDGIPDYQDAIDDCNVIQEQALESGSYLVEGDPGVCLRKGVTLADNQTGGTQLLATEITEDDSADNIGGIFDFVAYGLPTVGQSYQVVFPQRLPVPANAIYRKYTQDSGWVDFITDSSNSVSSAPGESGYCPPPGDSGWTQGLTEGDWCVQLTIQDGGPNDDDGIANGSIVDPGGVATLAANTLPVAADDTVYVAINGSVDIRVLDNDTDADGDLLSISSASANHGSVTISSDVLIYEAPVDYFGTDTVTYSITDSNGGTATGTVTVNVTETAGGVVNNSAGGGSMGGIAMFMLGGLAMIRRHSRKWFAAALALLSFNSQANWYVDADFGVSKAGERTSVYDDSVLDTDKRDTAWAVGVGYQINPDWSVTGRYLDLGEGSASLSPDSSMDPTEYHEAVAEVTPVLAEGFALDVSYALINEEKASLNAIVGGFAWNADFDSEYQGTHIKTTERGVDPYIGIGVDYHLTETWDMGWHFNRYFMDLNDVTTLSLTLSYQFEK</sequence>
<gene>
    <name evidence="7" type="ORF">DI392_10640</name>
</gene>
<dbReference type="RefSeq" id="WP_109319889.1">
    <property type="nucleotide sequence ID" value="NZ_QFWT01000005.1"/>
</dbReference>
<dbReference type="InterPro" id="IPR038081">
    <property type="entry name" value="CalX-like_sf"/>
</dbReference>
<dbReference type="GO" id="GO:0015288">
    <property type="term" value="F:porin activity"/>
    <property type="evidence" value="ECO:0007669"/>
    <property type="project" value="UniProtKB-KW"/>
</dbReference>
<keyword evidence="3" id="KW-0813">Transport</keyword>
<evidence type="ECO:0000256" key="5">
    <source>
        <dbReference type="SAM" id="SignalP"/>
    </source>
</evidence>
<feature type="signal peptide" evidence="5">
    <location>
        <begin position="1"/>
        <end position="28"/>
    </location>
</feature>
<accession>A0A2U3B982</accession>
<evidence type="ECO:0000256" key="2">
    <source>
        <dbReference type="ARBA" id="ARBA00022729"/>
    </source>
</evidence>
<dbReference type="PANTHER" id="PTHR34720:SF9">
    <property type="entry name" value="BLR4714 PROTEIN"/>
    <property type="match status" value="1"/>
</dbReference>
<evidence type="ECO:0000256" key="3">
    <source>
        <dbReference type="ARBA" id="ARBA00023114"/>
    </source>
</evidence>
<evidence type="ECO:0000259" key="6">
    <source>
        <dbReference type="SMART" id="SM00736"/>
    </source>
</evidence>
<dbReference type="NCBIfam" id="NF041766">
    <property type="entry name" value="choice_anch_U"/>
    <property type="match status" value="1"/>
</dbReference>
<feature type="compositionally biased region" description="Low complexity" evidence="4">
    <location>
        <begin position="831"/>
        <end position="851"/>
    </location>
</feature>
<dbReference type="InterPro" id="IPR000498">
    <property type="entry name" value="OmpA-like_TM_dom"/>
</dbReference>
<evidence type="ECO:0000313" key="8">
    <source>
        <dbReference type="Proteomes" id="UP000245362"/>
    </source>
</evidence>
<dbReference type="SUPFAM" id="SSF56925">
    <property type="entry name" value="OMPA-like"/>
    <property type="match status" value="1"/>
</dbReference>
<dbReference type="Proteomes" id="UP000245362">
    <property type="component" value="Unassembled WGS sequence"/>
</dbReference>
<comment type="caution">
    <text evidence="7">The sequence shown here is derived from an EMBL/GenBank/DDBJ whole genome shotgun (WGS) entry which is preliminary data.</text>
</comment>
<feature type="domain" description="Dystroglycan-type cadherin-like" evidence="6">
    <location>
        <begin position="2147"/>
        <end position="2239"/>
    </location>
</feature>
<dbReference type="SMART" id="SM00736">
    <property type="entry name" value="CADG"/>
    <property type="match status" value="4"/>
</dbReference>
<dbReference type="Pfam" id="PF05345">
    <property type="entry name" value="He_PIG"/>
    <property type="match status" value="4"/>
</dbReference>
<dbReference type="Pfam" id="PF01389">
    <property type="entry name" value="OmpA_membrane"/>
    <property type="match status" value="1"/>
</dbReference>
<dbReference type="SUPFAM" id="SSF49313">
    <property type="entry name" value="Cadherin-like"/>
    <property type="match status" value="4"/>
</dbReference>
<dbReference type="EMBL" id="QFWT01000005">
    <property type="protein sequence ID" value="PWI33305.1"/>
    <property type="molecule type" value="Genomic_DNA"/>
</dbReference>
<feature type="domain" description="Dystroglycan-type cadherin-like" evidence="6">
    <location>
        <begin position="2333"/>
        <end position="2425"/>
    </location>
</feature>
<evidence type="ECO:0000256" key="1">
    <source>
        <dbReference type="ARBA" id="ARBA00005710"/>
    </source>
</evidence>
<name>A0A2U3B982_9VIBR</name>
<protein>
    <recommendedName>
        <fullName evidence="6">Dystroglycan-type cadherin-like domain-containing protein</fullName>
    </recommendedName>
</protein>